<keyword evidence="1" id="KW-0378">Hydrolase</keyword>
<comment type="caution">
    <text evidence="1">The sequence shown here is derived from an EMBL/GenBank/DDBJ whole genome shotgun (WGS) entry which is preliminary data.</text>
</comment>
<dbReference type="InterPro" id="IPR027417">
    <property type="entry name" value="P-loop_NTPase"/>
</dbReference>
<reference evidence="1 2" key="1">
    <citation type="submission" date="2011-08" db="EMBL/GenBank/DDBJ databases">
        <authorList>
            <person name="Lin Y."/>
            <person name="Hao X."/>
            <person name="Johnstone L."/>
            <person name="Miller S.J."/>
            <person name="Wei G."/>
            <person name="Rensing C."/>
        </authorList>
    </citation>
    <scope>NUCLEOTIDE SEQUENCE [LARGE SCALE GENOMIC DNA]</scope>
    <source>
        <strain evidence="1 2">K42</strain>
    </source>
</reference>
<keyword evidence="1" id="KW-0547">Nucleotide-binding</keyword>
<keyword evidence="1" id="KW-0347">Helicase</keyword>
<keyword evidence="2" id="KW-1185">Reference proteome</keyword>
<protein>
    <submittedName>
        <fullName evidence="1">Helicase</fullName>
    </submittedName>
</protein>
<feature type="non-terminal residue" evidence="1">
    <location>
        <position position="78"/>
    </location>
</feature>
<dbReference type="Gene3D" id="3.40.50.10810">
    <property type="entry name" value="Tandem AAA-ATPase domain"/>
    <property type="match status" value="1"/>
</dbReference>
<sequence length="78" mass="8119">PPRIEVTAITRPVVTGCCNSWAAIADDVGIGKTVEAGLIAAELLAQGDARGLVVLCSPALAEQWRAELYGKFGVDARP</sequence>
<dbReference type="RefSeq" id="WP_007506786.1">
    <property type="nucleotide sequence ID" value="NZ_AGBF01000511.1"/>
</dbReference>
<dbReference type="Proteomes" id="UP000004217">
    <property type="component" value="Unassembled WGS sequence"/>
</dbReference>
<dbReference type="SUPFAM" id="SSF52540">
    <property type="entry name" value="P-loop containing nucleoside triphosphate hydrolases"/>
    <property type="match status" value="1"/>
</dbReference>
<proteinExistence type="predicted"/>
<name>G2GQ15_9ACTN</name>
<dbReference type="InterPro" id="IPR038718">
    <property type="entry name" value="SNF2-like_sf"/>
</dbReference>
<gene>
    <name evidence="1" type="ORF">SZN_38148</name>
</gene>
<dbReference type="GO" id="GO:0004386">
    <property type="term" value="F:helicase activity"/>
    <property type="evidence" value="ECO:0007669"/>
    <property type="project" value="UniProtKB-KW"/>
</dbReference>
<dbReference type="EMBL" id="AGBF01000511">
    <property type="protein sequence ID" value="EGX54400.1"/>
    <property type="molecule type" value="Genomic_DNA"/>
</dbReference>
<evidence type="ECO:0000313" key="1">
    <source>
        <dbReference type="EMBL" id="EGX54400.1"/>
    </source>
</evidence>
<evidence type="ECO:0000313" key="2">
    <source>
        <dbReference type="Proteomes" id="UP000004217"/>
    </source>
</evidence>
<keyword evidence="1" id="KW-0067">ATP-binding</keyword>
<dbReference type="AlphaFoldDB" id="G2GQ15"/>
<feature type="non-terminal residue" evidence="1">
    <location>
        <position position="1"/>
    </location>
</feature>
<accession>G2GQ15</accession>
<organism evidence="1 2">
    <name type="scientific">Streptomyces zinciresistens K42</name>
    <dbReference type="NCBI Taxonomy" id="700597"/>
    <lineage>
        <taxon>Bacteria</taxon>
        <taxon>Bacillati</taxon>
        <taxon>Actinomycetota</taxon>
        <taxon>Actinomycetes</taxon>
        <taxon>Kitasatosporales</taxon>
        <taxon>Streptomycetaceae</taxon>
        <taxon>Streptomyces</taxon>
    </lineage>
</organism>